<dbReference type="GO" id="GO:0006260">
    <property type="term" value="P:DNA replication"/>
    <property type="evidence" value="ECO:0000318"/>
    <property type="project" value="GO_Central"/>
</dbReference>
<organism evidence="1 2">
    <name type="scientific">Solanum tuberosum</name>
    <name type="common">Potato</name>
    <dbReference type="NCBI Taxonomy" id="4113"/>
    <lineage>
        <taxon>Eukaryota</taxon>
        <taxon>Viridiplantae</taxon>
        <taxon>Streptophyta</taxon>
        <taxon>Embryophyta</taxon>
        <taxon>Tracheophyta</taxon>
        <taxon>Spermatophyta</taxon>
        <taxon>Magnoliopsida</taxon>
        <taxon>eudicotyledons</taxon>
        <taxon>Gunneridae</taxon>
        <taxon>Pentapetalae</taxon>
        <taxon>asterids</taxon>
        <taxon>lamiids</taxon>
        <taxon>Solanales</taxon>
        <taxon>Solanaceae</taxon>
        <taxon>Solanoideae</taxon>
        <taxon>Solaneae</taxon>
        <taxon>Solanum</taxon>
    </lineage>
</organism>
<dbReference type="InParanoid" id="M1DSE5"/>
<dbReference type="HOGENOM" id="CLU_1177149_0_0_1"/>
<keyword evidence="2" id="KW-1185">Reference proteome</keyword>
<dbReference type="GO" id="GO:0000724">
    <property type="term" value="P:double-strand break repair via homologous recombination"/>
    <property type="evidence" value="ECO:0000318"/>
    <property type="project" value="GO_Central"/>
</dbReference>
<dbReference type="GO" id="GO:0043047">
    <property type="term" value="F:single-stranded telomeric DNA binding"/>
    <property type="evidence" value="ECO:0000318"/>
    <property type="project" value="GO_Central"/>
</dbReference>
<dbReference type="PaxDb" id="4113-PGSC0003DMT400093646"/>
<dbReference type="EnsemblPlants" id="PGSC0003DMT400093646">
    <property type="protein sequence ID" value="PGSC0003DMT400093646"/>
    <property type="gene ID" value="PGSC0003DMG400043217"/>
</dbReference>
<evidence type="ECO:0000313" key="2">
    <source>
        <dbReference type="Proteomes" id="UP000011115"/>
    </source>
</evidence>
<accession>M1DSE5</accession>
<dbReference type="GO" id="GO:0007004">
    <property type="term" value="P:telomere maintenance via telomerase"/>
    <property type="evidence" value="ECO:0000318"/>
    <property type="project" value="GO_Central"/>
</dbReference>
<dbReference type="STRING" id="4113.M1DSE5"/>
<dbReference type="GO" id="GO:0051321">
    <property type="term" value="P:meiotic cell cycle"/>
    <property type="evidence" value="ECO:0000318"/>
    <property type="project" value="GO_Central"/>
</dbReference>
<protein>
    <submittedName>
        <fullName evidence="1">Uncharacterized protein</fullName>
    </submittedName>
</protein>
<dbReference type="Gene3D" id="2.40.50.140">
    <property type="entry name" value="Nucleic acid-binding proteins"/>
    <property type="match status" value="1"/>
</dbReference>
<dbReference type="Gramene" id="PGSC0003DMT400093646">
    <property type="protein sequence ID" value="PGSC0003DMT400093646"/>
    <property type="gene ID" value="PGSC0003DMG400043217"/>
</dbReference>
<reference evidence="2" key="1">
    <citation type="journal article" date="2011" name="Nature">
        <title>Genome sequence and analysis of the tuber crop potato.</title>
        <authorList>
            <consortium name="The Potato Genome Sequencing Consortium"/>
        </authorList>
    </citation>
    <scope>NUCLEOTIDE SEQUENCE [LARGE SCALE GENOMIC DNA]</scope>
    <source>
        <strain evidence="2">cv. DM1-3 516 R44</strain>
    </source>
</reference>
<dbReference type="Proteomes" id="UP000011115">
    <property type="component" value="Unassembled WGS sequence"/>
</dbReference>
<name>M1DSE5_SOLTU</name>
<dbReference type="InterPro" id="IPR012340">
    <property type="entry name" value="NA-bd_OB-fold"/>
</dbReference>
<evidence type="ECO:0000313" key="1">
    <source>
        <dbReference type="EnsemblPlants" id="PGSC0003DMT400093646"/>
    </source>
</evidence>
<reference evidence="1" key="2">
    <citation type="submission" date="2015-06" db="UniProtKB">
        <authorList>
            <consortium name="EnsemblPlants"/>
        </authorList>
    </citation>
    <scope>IDENTIFICATION</scope>
    <source>
        <strain evidence="1">DM1-3 516 R44</strain>
    </source>
</reference>
<dbReference type="GO" id="GO:0003684">
    <property type="term" value="F:damaged DNA binding"/>
    <property type="evidence" value="ECO:0000318"/>
    <property type="project" value="GO_Central"/>
</dbReference>
<dbReference type="GO" id="GO:0006289">
    <property type="term" value="P:nucleotide-excision repair"/>
    <property type="evidence" value="ECO:0000318"/>
    <property type="project" value="GO_Central"/>
</dbReference>
<dbReference type="GO" id="GO:0005662">
    <property type="term" value="C:DNA replication factor A complex"/>
    <property type="evidence" value="ECO:0000318"/>
    <property type="project" value="GO_Central"/>
</dbReference>
<dbReference type="AlphaFoldDB" id="M1DSE5"/>
<proteinExistence type="predicted"/>
<sequence>MELANQSVPINKIPKSSVDSVMRVLVIRRGFVIPYKNSRHEGTFRMIILVDEEETEHEVPIEKFSYGFSSLEHADKLPNGAILGNYPHDLTLIFFPHYVIVMTNRHDLFPNMICVLVSVNPLIENENSKRREILVTNELMEHTIVTLWEDFIGNDGALLEKLQEDKPILALCDVRISIYKGIDSVLYLFINYKLTIVVVSKCLNGPATLGRFGISTIPVSNVLINPMFQKPNDLRA</sequence>